<organism evidence="6 7">
    <name type="scientific">Apiospora aurea</name>
    <dbReference type="NCBI Taxonomy" id="335848"/>
    <lineage>
        <taxon>Eukaryota</taxon>
        <taxon>Fungi</taxon>
        <taxon>Dikarya</taxon>
        <taxon>Ascomycota</taxon>
        <taxon>Pezizomycotina</taxon>
        <taxon>Sordariomycetes</taxon>
        <taxon>Xylariomycetidae</taxon>
        <taxon>Amphisphaeriales</taxon>
        <taxon>Apiosporaceae</taxon>
        <taxon>Apiospora</taxon>
    </lineage>
</organism>
<dbReference type="Proteomes" id="UP001391051">
    <property type="component" value="Unassembled WGS sequence"/>
</dbReference>
<protein>
    <submittedName>
        <fullName evidence="6">Acetyl-CoA synthetase-like protein</fullName>
    </submittedName>
</protein>
<dbReference type="Pfam" id="PF00891">
    <property type="entry name" value="Methyltransf_2"/>
    <property type="match status" value="1"/>
</dbReference>
<dbReference type="EMBL" id="JAQQWE010000009">
    <property type="protein sequence ID" value="KAK7941490.1"/>
    <property type="molecule type" value="Genomic_DNA"/>
</dbReference>
<evidence type="ECO:0000256" key="1">
    <source>
        <dbReference type="ARBA" id="ARBA00022603"/>
    </source>
</evidence>
<evidence type="ECO:0000256" key="2">
    <source>
        <dbReference type="ARBA" id="ARBA00022679"/>
    </source>
</evidence>
<keyword evidence="2" id="KW-0808">Transferase</keyword>
<comment type="caution">
    <text evidence="6">The sequence shown here is derived from an EMBL/GenBank/DDBJ whole genome shotgun (WGS) entry which is preliminary data.</text>
</comment>
<dbReference type="GeneID" id="92083161"/>
<name>A0ABR1PWV4_9PEZI</name>
<dbReference type="SUPFAM" id="SSF53335">
    <property type="entry name" value="S-adenosyl-L-methionine-dependent methyltransferases"/>
    <property type="match status" value="1"/>
</dbReference>
<dbReference type="InterPro" id="IPR012967">
    <property type="entry name" value="COMT_dimerisation"/>
</dbReference>
<accession>A0ABR1PWV4</accession>
<dbReference type="PANTHER" id="PTHR43712">
    <property type="entry name" value="PUTATIVE (AFU_ORTHOLOGUE AFUA_4G14580)-RELATED"/>
    <property type="match status" value="1"/>
</dbReference>
<dbReference type="InterPro" id="IPR036390">
    <property type="entry name" value="WH_DNA-bd_sf"/>
</dbReference>
<evidence type="ECO:0000313" key="7">
    <source>
        <dbReference type="Proteomes" id="UP001391051"/>
    </source>
</evidence>
<keyword evidence="7" id="KW-1185">Reference proteome</keyword>
<dbReference type="PANTHER" id="PTHR43712:SF4">
    <property type="entry name" value="O-METHYLTRANSFERASE DOMAIN-CONTAINING PROTEIN"/>
    <property type="match status" value="1"/>
</dbReference>
<keyword evidence="1" id="KW-0489">Methyltransferase</keyword>
<dbReference type="Pfam" id="PF08100">
    <property type="entry name" value="Dimerisation"/>
    <property type="match status" value="1"/>
</dbReference>
<feature type="domain" description="O-methyltransferase dimerisation" evidence="5">
    <location>
        <begin position="61"/>
        <end position="126"/>
    </location>
</feature>
<dbReference type="InterPro" id="IPR029063">
    <property type="entry name" value="SAM-dependent_MTases_sf"/>
</dbReference>
<evidence type="ECO:0000256" key="3">
    <source>
        <dbReference type="ARBA" id="ARBA00022691"/>
    </source>
</evidence>
<dbReference type="InterPro" id="IPR016461">
    <property type="entry name" value="COMT-like"/>
</dbReference>
<reference evidence="6 7" key="1">
    <citation type="submission" date="2023-01" db="EMBL/GenBank/DDBJ databases">
        <title>Analysis of 21 Apiospora genomes using comparative genomics revels a genus with tremendous synthesis potential of carbohydrate active enzymes and secondary metabolites.</title>
        <authorList>
            <person name="Sorensen T."/>
        </authorList>
    </citation>
    <scope>NUCLEOTIDE SEQUENCE [LARGE SCALE GENOMIC DNA]</scope>
    <source>
        <strain evidence="6 7">CBS 24483</strain>
    </source>
</reference>
<dbReference type="Gene3D" id="1.10.10.10">
    <property type="entry name" value="Winged helix-like DNA-binding domain superfamily/Winged helix DNA-binding domain"/>
    <property type="match status" value="1"/>
</dbReference>
<dbReference type="Gene3D" id="3.40.50.150">
    <property type="entry name" value="Vaccinia Virus protein VP39"/>
    <property type="match status" value="1"/>
</dbReference>
<dbReference type="InterPro" id="IPR001077">
    <property type="entry name" value="COMT_C"/>
</dbReference>
<evidence type="ECO:0000259" key="5">
    <source>
        <dbReference type="Pfam" id="PF08100"/>
    </source>
</evidence>
<gene>
    <name evidence="6" type="ORF">PG986_013877</name>
</gene>
<keyword evidence="3" id="KW-0949">S-adenosyl-L-methionine</keyword>
<sequence>MDATAAVSFDEASLSQLAATADRATRRNLIVSLRRMADSLEDTTGTIHKFAHLDLERAMIQIGYDLNIFTILVDAGGVKTAEDLAKDTGADPELIKRIMRYYNTINVAREVGPYQYVATNTTKNLVSDVCKAAMGHFWGLVSKEYQALPEFLKTNGPPWKIMLEVPNAMDDFHQYMALRRDATLSWLSVYPVREVTAGLTDPQRPLYVNVGGGIGHQCAEFRAQYPDIPGRVINQDLPETVERGVQAEGLEHMAHDFFQPQPVKGAKIYYMRGVPHDHPPHKVHVLFRQIADAMVPDSVLLVDETVLPATGVSHIAACVDLTMMGIASMERTEAEWRSLAESAGLELVRSYTYNALENETVMELRLARGEKSLPSL</sequence>
<proteinExistence type="predicted"/>
<evidence type="ECO:0000313" key="6">
    <source>
        <dbReference type="EMBL" id="KAK7941490.1"/>
    </source>
</evidence>
<dbReference type="PROSITE" id="PS51683">
    <property type="entry name" value="SAM_OMT_II"/>
    <property type="match status" value="1"/>
</dbReference>
<dbReference type="InterPro" id="IPR036388">
    <property type="entry name" value="WH-like_DNA-bd_sf"/>
</dbReference>
<dbReference type="SUPFAM" id="SSF46785">
    <property type="entry name" value="Winged helix' DNA-binding domain"/>
    <property type="match status" value="1"/>
</dbReference>
<evidence type="ECO:0000259" key="4">
    <source>
        <dbReference type="Pfam" id="PF00891"/>
    </source>
</evidence>
<feature type="domain" description="O-methyltransferase C-terminal" evidence="4">
    <location>
        <begin position="207"/>
        <end position="345"/>
    </location>
</feature>
<dbReference type="RefSeq" id="XP_066694242.1">
    <property type="nucleotide sequence ID" value="XM_066850099.1"/>
</dbReference>